<keyword evidence="6" id="KW-0378">Hydrolase</keyword>
<dbReference type="SUPFAM" id="SSF52540">
    <property type="entry name" value="P-loop containing nucleoside triphosphate hydrolases"/>
    <property type="match status" value="1"/>
</dbReference>
<dbReference type="PANTHER" id="PTHR45418">
    <property type="entry name" value="CANCER/TESTIS ANTIGEN 55"/>
    <property type="match status" value="1"/>
</dbReference>
<evidence type="ECO:0000256" key="9">
    <source>
        <dbReference type="ARBA" id="ARBA00022884"/>
    </source>
</evidence>
<dbReference type="InterPro" id="IPR026122">
    <property type="entry name" value="MOV-10/SDE3_DEXXQ/H-box"/>
</dbReference>
<feature type="domain" description="C2H2-type" evidence="14">
    <location>
        <begin position="208"/>
        <end position="231"/>
    </location>
</feature>
<name>A0A8S1CRB7_9INSE</name>
<keyword evidence="8" id="KW-0067">ATP-binding</keyword>
<sequence>MGFKNEELSNETVSKKKKRSYNTNLLLWRMMEHEQCRWHSDDLQALYKSAVSPFGYKFPAHRIIANLFYKSFLVADKNSNDDCKFAMNKNKIELCIANANQAWPPHLSESVKEALPGTEGLSKEKPVMREASAATKKRKSSKRNRKKANIQAALRESGLLPDSRHEWSVPSQVLRENRKTFLDQRHTIHLRNKTSIDLTPPQEVDILCCDVCNTPFDNINELDEHNETGRHKFMVLYSQCSDQDNSDKPPLELSGELDSITIQSKAGSEGSGALCQEFILHKDGLVKESIGLDVLYNPKIGNQGSCVLVETHIIFGDDKILKEENKSPMKLEPNTAGQKVFLLECKYPTFLDYVVAFKFYLVSKGDSQVTQELFVMKQMNIKIDYCFTAVDPGDKRLKTQEFHMDDKKDYNIIEPHIVEVAAVELPKTSLDLVRRLGDYPLPWKLIRQFNYGFSVGPEPYLPSLKRTLTTLNCLLDGAVPFNYKCLYQLLLFLEEHQILCNLRKYALQSATLREVPLTYDFYLEVPGLAENRPSVLPGDAIYITTEAGIFKGFVKRVKQTELRFTMGTSFVNNFYPDMLVAVHFSFNRSCLRVQHRAIELMDKSPTMMNTLYPNSFGKHKTEIKIKTWYNPRIKDNPMQLQAVQNIVNGSSMPAPYLLFGPPGTGKTVTLVECIKQICALKEDSHILAAAPSNAAADLIAMKLLENTSVPPRGLIRIYSPSVNYSRVPAELQNVCNFMSKNINYVPDREHLMKYKVIVVTMICAGRFFSGNFPQGHFTHIFIDECGHGMEPSALVPIAGLQGPASKPSQIVLSGDPMQLGPIIQSPMANAFGLGDSLLVRLMETELYRKDMTGYNANVLTKLTYNYRSHPHILKVPNELFYDGELIPCGDMEIISSACKLEWLPRPNFPLIFHGLKGRDEQHPNSPSYFNRGEAHEVLQYVRKVLTSDFNGKFLKQREIGVVSPYRGQLDKIRRILEDNGFGDVSVGSVEEFQGQERRVIIISTVRSNPAKLQLDHKFSLGFVREPKRFNVAVTRASALLIVIGNPHILQEDPNWRSLLEFIFENGGYTHTDCPFKLGKMAPLQSQGGLGAAKINKSIWEQKLKVEETILKMEEEEEERFSYEQKPLTCDTETENLVRDINRLVLTPNIFSDRF</sequence>
<keyword evidence="5" id="KW-0547">Nucleotide-binding</keyword>
<dbReference type="EC" id="3.6.4.13" evidence="3"/>
<keyword evidence="7" id="KW-0347">Helicase</keyword>
<protein>
    <recommendedName>
        <fullName evidence="3">RNA helicase</fullName>
        <ecNumber evidence="3">3.6.4.13</ecNumber>
    </recommendedName>
</protein>
<dbReference type="PANTHER" id="PTHR45418:SF1">
    <property type="entry name" value="CANCER_TESTIS ANTIGEN 55"/>
    <property type="match status" value="1"/>
</dbReference>
<evidence type="ECO:0000256" key="4">
    <source>
        <dbReference type="ARBA" id="ARBA00022490"/>
    </source>
</evidence>
<evidence type="ECO:0000256" key="8">
    <source>
        <dbReference type="ARBA" id="ARBA00022840"/>
    </source>
</evidence>
<feature type="compositionally biased region" description="Basic residues" evidence="13">
    <location>
        <begin position="135"/>
        <end position="148"/>
    </location>
</feature>
<comment type="catalytic activity">
    <reaction evidence="11">
        <text>ATP + H2O = ADP + phosphate + H(+)</text>
        <dbReference type="Rhea" id="RHEA:13065"/>
        <dbReference type="ChEBI" id="CHEBI:15377"/>
        <dbReference type="ChEBI" id="CHEBI:15378"/>
        <dbReference type="ChEBI" id="CHEBI:30616"/>
        <dbReference type="ChEBI" id="CHEBI:43474"/>
        <dbReference type="ChEBI" id="CHEBI:456216"/>
        <dbReference type="EC" id="3.6.4.13"/>
    </reaction>
</comment>
<dbReference type="OrthoDB" id="6513042at2759"/>
<evidence type="ECO:0000256" key="2">
    <source>
        <dbReference type="ARBA" id="ARBA00005601"/>
    </source>
</evidence>
<dbReference type="Pfam" id="PF13086">
    <property type="entry name" value="AAA_11"/>
    <property type="match status" value="2"/>
</dbReference>
<evidence type="ECO:0000256" key="10">
    <source>
        <dbReference type="ARBA" id="ARBA00023158"/>
    </source>
</evidence>
<dbReference type="EMBL" id="CADEPI010000060">
    <property type="protein sequence ID" value="CAB3371374.1"/>
    <property type="molecule type" value="Genomic_DNA"/>
</dbReference>
<evidence type="ECO:0000256" key="11">
    <source>
        <dbReference type="ARBA" id="ARBA00047984"/>
    </source>
</evidence>
<dbReference type="InterPro" id="IPR047187">
    <property type="entry name" value="SF1_C_Upf1"/>
</dbReference>
<keyword evidence="9" id="KW-0694">RNA-binding</keyword>
<reference evidence="15 16" key="1">
    <citation type="submission" date="2020-04" db="EMBL/GenBank/DDBJ databases">
        <authorList>
            <person name="Alioto T."/>
            <person name="Alioto T."/>
            <person name="Gomez Garrido J."/>
        </authorList>
    </citation>
    <scope>NUCLEOTIDE SEQUENCE [LARGE SCALE GENOMIC DNA]</scope>
</reference>
<evidence type="ECO:0000256" key="7">
    <source>
        <dbReference type="ARBA" id="ARBA00022806"/>
    </source>
</evidence>
<dbReference type="Proteomes" id="UP000494165">
    <property type="component" value="Unassembled WGS sequence"/>
</dbReference>
<evidence type="ECO:0000256" key="6">
    <source>
        <dbReference type="ARBA" id="ARBA00022801"/>
    </source>
</evidence>
<accession>A0A8S1CRB7</accession>
<dbReference type="GO" id="GO:0031047">
    <property type="term" value="P:regulatory ncRNA-mediated gene silencing"/>
    <property type="evidence" value="ECO:0007669"/>
    <property type="project" value="UniProtKB-KW"/>
</dbReference>
<dbReference type="GO" id="GO:0032574">
    <property type="term" value="F:5'-3' RNA helicase activity"/>
    <property type="evidence" value="ECO:0007669"/>
    <property type="project" value="InterPro"/>
</dbReference>
<evidence type="ECO:0000256" key="13">
    <source>
        <dbReference type="SAM" id="MobiDB-lite"/>
    </source>
</evidence>
<evidence type="ECO:0000313" key="15">
    <source>
        <dbReference type="EMBL" id="CAB3371374.1"/>
    </source>
</evidence>
<evidence type="ECO:0000313" key="16">
    <source>
        <dbReference type="Proteomes" id="UP000494165"/>
    </source>
</evidence>
<comment type="similarity">
    <text evidence="2">Belongs to the DNA2/NAM7 helicase family. SDE3 subfamily.</text>
</comment>
<feature type="coiled-coil region" evidence="12">
    <location>
        <begin position="1098"/>
        <end position="1125"/>
    </location>
</feature>
<dbReference type="InterPro" id="IPR013087">
    <property type="entry name" value="Znf_C2H2_type"/>
</dbReference>
<evidence type="ECO:0000256" key="12">
    <source>
        <dbReference type="SAM" id="Coils"/>
    </source>
</evidence>
<keyword evidence="4" id="KW-0963">Cytoplasm</keyword>
<keyword evidence="12" id="KW-0175">Coiled coil</keyword>
<keyword evidence="10" id="KW-0943">RNA-mediated gene silencing</keyword>
<dbReference type="InterPro" id="IPR041679">
    <property type="entry name" value="DNA2/NAM7-like_C"/>
</dbReference>
<dbReference type="AlphaFoldDB" id="A0A8S1CRB7"/>
<dbReference type="FunFam" id="3.40.50.300:FF:000608">
    <property type="entry name" value="Mov10 RISC complex RNA helicase"/>
    <property type="match status" value="1"/>
</dbReference>
<dbReference type="InterPro" id="IPR027417">
    <property type="entry name" value="P-loop_NTPase"/>
</dbReference>
<dbReference type="GO" id="GO:0003723">
    <property type="term" value="F:RNA binding"/>
    <property type="evidence" value="ECO:0007669"/>
    <property type="project" value="UniProtKB-KW"/>
</dbReference>
<dbReference type="GO" id="GO:0016787">
    <property type="term" value="F:hydrolase activity"/>
    <property type="evidence" value="ECO:0007669"/>
    <property type="project" value="UniProtKB-KW"/>
</dbReference>
<comment type="caution">
    <text evidence="15">The sequence shown here is derived from an EMBL/GenBank/DDBJ whole genome shotgun (WGS) entry which is preliminary data.</text>
</comment>
<dbReference type="Gene3D" id="3.40.50.300">
    <property type="entry name" value="P-loop containing nucleotide triphosphate hydrolases"/>
    <property type="match status" value="2"/>
</dbReference>
<evidence type="ECO:0000256" key="5">
    <source>
        <dbReference type="ARBA" id="ARBA00022741"/>
    </source>
</evidence>
<dbReference type="PROSITE" id="PS00028">
    <property type="entry name" value="ZINC_FINGER_C2H2_1"/>
    <property type="match status" value="1"/>
</dbReference>
<keyword evidence="16" id="KW-1185">Reference proteome</keyword>
<evidence type="ECO:0000256" key="3">
    <source>
        <dbReference type="ARBA" id="ARBA00012552"/>
    </source>
</evidence>
<dbReference type="InterPro" id="IPR049080">
    <property type="entry name" value="MOV-10-like_beta-barrel"/>
</dbReference>
<dbReference type="GO" id="GO:0005524">
    <property type="term" value="F:ATP binding"/>
    <property type="evidence" value="ECO:0007669"/>
    <property type="project" value="UniProtKB-KW"/>
</dbReference>
<comment type="subcellular location">
    <subcellularLocation>
        <location evidence="1">Cytoplasm</location>
        <location evidence="1">Cytoplasmic ribonucleoprotein granule</location>
    </subcellularLocation>
</comment>
<evidence type="ECO:0000256" key="1">
    <source>
        <dbReference type="ARBA" id="ARBA00004331"/>
    </source>
</evidence>
<dbReference type="Pfam" id="PF13087">
    <property type="entry name" value="AAA_12"/>
    <property type="match status" value="1"/>
</dbReference>
<dbReference type="CDD" id="cd18038">
    <property type="entry name" value="DEXXQc_Helz-like"/>
    <property type="match status" value="1"/>
</dbReference>
<dbReference type="GO" id="GO:0036464">
    <property type="term" value="C:cytoplasmic ribonucleoprotein granule"/>
    <property type="evidence" value="ECO:0007669"/>
    <property type="project" value="UniProtKB-SubCell"/>
</dbReference>
<evidence type="ECO:0000259" key="14">
    <source>
        <dbReference type="PROSITE" id="PS00028"/>
    </source>
</evidence>
<dbReference type="CDD" id="cd18808">
    <property type="entry name" value="SF1_C_Upf1"/>
    <property type="match status" value="1"/>
</dbReference>
<proteinExistence type="inferred from homology"/>
<organism evidence="15 16">
    <name type="scientific">Cloeon dipterum</name>
    <dbReference type="NCBI Taxonomy" id="197152"/>
    <lineage>
        <taxon>Eukaryota</taxon>
        <taxon>Metazoa</taxon>
        <taxon>Ecdysozoa</taxon>
        <taxon>Arthropoda</taxon>
        <taxon>Hexapoda</taxon>
        <taxon>Insecta</taxon>
        <taxon>Pterygota</taxon>
        <taxon>Palaeoptera</taxon>
        <taxon>Ephemeroptera</taxon>
        <taxon>Pisciforma</taxon>
        <taxon>Baetidae</taxon>
        <taxon>Cloeon</taxon>
    </lineage>
</organism>
<feature type="region of interest" description="Disordered" evidence="13">
    <location>
        <begin position="116"/>
        <end position="149"/>
    </location>
</feature>
<dbReference type="InterPro" id="IPR041677">
    <property type="entry name" value="DNA2/NAM7_AAA_11"/>
</dbReference>
<dbReference type="Pfam" id="PF21634">
    <property type="entry name" value="MOV-10_beta-barrel"/>
    <property type="match status" value="1"/>
</dbReference>
<gene>
    <name evidence="15" type="ORF">CLODIP_2_CD05901</name>
</gene>